<reference evidence="1" key="2">
    <citation type="journal article" date="2015" name="Data Brief">
        <title>Shoot transcriptome of the giant reed, Arundo donax.</title>
        <authorList>
            <person name="Barrero R.A."/>
            <person name="Guerrero F.D."/>
            <person name="Moolhuijzen P."/>
            <person name="Goolsby J.A."/>
            <person name="Tidwell J."/>
            <person name="Bellgard S.E."/>
            <person name="Bellgard M.I."/>
        </authorList>
    </citation>
    <scope>NUCLEOTIDE SEQUENCE</scope>
    <source>
        <tissue evidence="1">Shoot tissue taken approximately 20 cm above the soil surface</tissue>
    </source>
</reference>
<sequence length="61" mass="7223">MALCSQRKQEKEITEEIKMSATYQKSPTFFKLDSILRTKDGLIVPHYHDAQLIYRITTNEY</sequence>
<protein>
    <submittedName>
        <fullName evidence="1">Uncharacterized protein</fullName>
    </submittedName>
</protein>
<reference evidence="1" key="1">
    <citation type="submission" date="2014-09" db="EMBL/GenBank/DDBJ databases">
        <authorList>
            <person name="Magalhaes I.L.F."/>
            <person name="Oliveira U."/>
            <person name="Santos F.R."/>
            <person name="Vidigal T.H.D.A."/>
            <person name="Brescovit A.D."/>
            <person name="Santos A.J."/>
        </authorList>
    </citation>
    <scope>NUCLEOTIDE SEQUENCE</scope>
    <source>
        <tissue evidence="1">Shoot tissue taken approximately 20 cm above the soil surface</tissue>
    </source>
</reference>
<proteinExistence type="predicted"/>
<dbReference type="EMBL" id="GBRH01277375">
    <property type="protein sequence ID" value="JAD20520.1"/>
    <property type="molecule type" value="Transcribed_RNA"/>
</dbReference>
<name>A0A0A8Y4V4_ARUDO</name>
<organism evidence="1">
    <name type="scientific">Arundo donax</name>
    <name type="common">Giant reed</name>
    <name type="synonym">Donax arundinaceus</name>
    <dbReference type="NCBI Taxonomy" id="35708"/>
    <lineage>
        <taxon>Eukaryota</taxon>
        <taxon>Viridiplantae</taxon>
        <taxon>Streptophyta</taxon>
        <taxon>Embryophyta</taxon>
        <taxon>Tracheophyta</taxon>
        <taxon>Spermatophyta</taxon>
        <taxon>Magnoliopsida</taxon>
        <taxon>Liliopsida</taxon>
        <taxon>Poales</taxon>
        <taxon>Poaceae</taxon>
        <taxon>PACMAD clade</taxon>
        <taxon>Arundinoideae</taxon>
        <taxon>Arundineae</taxon>
        <taxon>Arundo</taxon>
    </lineage>
</organism>
<evidence type="ECO:0000313" key="1">
    <source>
        <dbReference type="EMBL" id="JAD20520.1"/>
    </source>
</evidence>
<dbReference type="AlphaFoldDB" id="A0A0A8Y4V4"/>
<accession>A0A0A8Y4V4</accession>